<proteinExistence type="inferred from homology"/>
<evidence type="ECO:0000313" key="4">
    <source>
        <dbReference type="EMBL" id="KRM06091.1"/>
    </source>
</evidence>
<keyword evidence="5" id="KW-1185">Reference proteome</keyword>
<evidence type="ECO:0000256" key="1">
    <source>
        <dbReference type="ARBA" id="ARBA00001933"/>
    </source>
</evidence>
<dbReference type="InterPro" id="IPR005814">
    <property type="entry name" value="Aminotrans_3"/>
</dbReference>
<reference evidence="4 5" key="1">
    <citation type="journal article" date="2015" name="Genome Announc.">
        <title>Expanding the biotechnology potential of lactobacilli through comparative genomics of 213 strains and associated genera.</title>
        <authorList>
            <person name="Sun Z."/>
            <person name="Harris H.M."/>
            <person name="McCann A."/>
            <person name="Guo C."/>
            <person name="Argimon S."/>
            <person name="Zhang W."/>
            <person name="Yang X."/>
            <person name="Jeffery I.B."/>
            <person name="Cooney J.C."/>
            <person name="Kagawa T.F."/>
            <person name="Liu W."/>
            <person name="Song Y."/>
            <person name="Salvetti E."/>
            <person name="Wrobel A."/>
            <person name="Rasinkangas P."/>
            <person name="Parkhill J."/>
            <person name="Rea M.C."/>
            <person name="O'Sullivan O."/>
            <person name="Ritari J."/>
            <person name="Douillard F.P."/>
            <person name="Paul Ross R."/>
            <person name="Yang R."/>
            <person name="Briner A.E."/>
            <person name="Felis G.E."/>
            <person name="de Vos W.M."/>
            <person name="Barrangou R."/>
            <person name="Klaenhammer T.R."/>
            <person name="Caufield P.W."/>
            <person name="Cui Y."/>
            <person name="Zhang H."/>
            <person name="O'Toole P.W."/>
        </authorList>
    </citation>
    <scope>NUCLEOTIDE SEQUENCE [LARGE SCALE GENOMIC DNA]</scope>
    <source>
        <strain evidence="4 5">DSM 18630</strain>
    </source>
</reference>
<dbReference type="InterPro" id="IPR015424">
    <property type="entry name" value="PyrdxlP-dep_Trfase"/>
</dbReference>
<comment type="similarity">
    <text evidence="3">Belongs to the class-III pyridoxal-phosphate-dependent aminotransferase family.</text>
</comment>
<dbReference type="GO" id="GO:0033094">
    <property type="term" value="F:putrescine--2-oxoglutarate transaminase activity"/>
    <property type="evidence" value="ECO:0007669"/>
    <property type="project" value="TreeGrafter"/>
</dbReference>
<dbReference type="CDD" id="cd00610">
    <property type="entry name" value="OAT_like"/>
    <property type="match status" value="1"/>
</dbReference>
<evidence type="ECO:0000256" key="3">
    <source>
        <dbReference type="RuleBase" id="RU003560"/>
    </source>
</evidence>
<sequence>MKGDHMTEKSTVTETPKKEIIAKLDEVLEYIQSNSMTDEQKDEMTKDTLNYFDNYVSPGWLKYRKSVSTDAAVLEWTDQDAVIHGLKGEEFIDCLGGFGIYTCGHRNKYILDVVLAQLKHQALHSQELLDPLRGYLAKAVADITPGDLEKCFFTNGGAEAVEMALKLARIATGGSWYISTIGAFHGKSMGAISMGGKGSYRVPYIPMVQQVQHVEYGNAEDMRKAIRNLTAVGEKIAAVILEPVQGEAGIIIPPKGYLKEVREICDEYDVALIFDEIQCGMGRTGSMWRCAAEGVTPDIMTFGKSFGGGIMPITGIICRSKMWVQQLIDNPWLLGSPTFGGNPVCCAAALATISYMLKEDIPGQAKEKGNYLIKKLRELANEFPEVIQEVRGIGLMIGVEFHTNEIGYNVAKELFSRGVLTAGTLVNSKTIRFEPPAIISYDQLDTVIERMKGALTDTKTEFKL</sequence>
<dbReference type="PANTHER" id="PTHR11986:SF112">
    <property type="entry name" value="PUTRESCINE AMINOTRANSFERASE"/>
    <property type="match status" value="1"/>
</dbReference>
<dbReference type="SUPFAM" id="SSF53383">
    <property type="entry name" value="PLP-dependent transferases"/>
    <property type="match status" value="1"/>
</dbReference>
<dbReference type="InterPro" id="IPR050103">
    <property type="entry name" value="Class-III_PLP-dep_AT"/>
</dbReference>
<keyword evidence="4" id="KW-0032">Aminotransferase</keyword>
<name>A0A0R1VQI1_9LACO</name>
<dbReference type="Gene3D" id="3.40.640.10">
    <property type="entry name" value="Type I PLP-dependent aspartate aminotransferase-like (Major domain)"/>
    <property type="match status" value="1"/>
</dbReference>
<dbReference type="PANTHER" id="PTHR11986">
    <property type="entry name" value="AMINOTRANSFERASE CLASS III"/>
    <property type="match status" value="1"/>
</dbReference>
<keyword evidence="2 3" id="KW-0663">Pyridoxal phosphate</keyword>
<dbReference type="NCBIfam" id="NF008570">
    <property type="entry name" value="PRK11522.1"/>
    <property type="match status" value="1"/>
</dbReference>
<dbReference type="InterPro" id="IPR015422">
    <property type="entry name" value="PyrdxlP-dep_Trfase_small"/>
</dbReference>
<accession>A0A0R1VQI1</accession>
<dbReference type="FunFam" id="3.40.640.10:FF:000004">
    <property type="entry name" value="Acetylornithine aminotransferase"/>
    <property type="match status" value="1"/>
</dbReference>
<dbReference type="InterPro" id="IPR049704">
    <property type="entry name" value="Aminotrans_3_PPA_site"/>
</dbReference>
<dbReference type="Gene3D" id="3.90.1150.10">
    <property type="entry name" value="Aspartate Aminotransferase, domain 1"/>
    <property type="match status" value="1"/>
</dbReference>
<dbReference type="STRING" id="1423750.FC89_GL000958"/>
<organism evidence="4 5">
    <name type="scientific">Liquorilactobacillus ghanensis DSM 18630</name>
    <dbReference type="NCBI Taxonomy" id="1423750"/>
    <lineage>
        <taxon>Bacteria</taxon>
        <taxon>Bacillati</taxon>
        <taxon>Bacillota</taxon>
        <taxon>Bacilli</taxon>
        <taxon>Lactobacillales</taxon>
        <taxon>Lactobacillaceae</taxon>
        <taxon>Liquorilactobacillus</taxon>
    </lineage>
</organism>
<protein>
    <submittedName>
        <fullName evidence="4">Putrescine--2-oxoglutarate aminotransferase</fullName>
    </submittedName>
</protein>
<evidence type="ECO:0000256" key="2">
    <source>
        <dbReference type="ARBA" id="ARBA00022898"/>
    </source>
</evidence>
<evidence type="ECO:0000313" key="5">
    <source>
        <dbReference type="Proteomes" id="UP000051451"/>
    </source>
</evidence>
<dbReference type="InterPro" id="IPR015421">
    <property type="entry name" value="PyrdxlP-dep_Trfase_major"/>
</dbReference>
<dbReference type="GO" id="GO:0042802">
    <property type="term" value="F:identical protein binding"/>
    <property type="evidence" value="ECO:0007669"/>
    <property type="project" value="TreeGrafter"/>
</dbReference>
<dbReference type="EMBL" id="AZGB01000016">
    <property type="protein sequence ID" value="KRM06091.1"/>
    <property type="molecule type" value="Genomic_DNA"/>
</dbReference>
<dbReference type="GO" id="GO:0030170">
    <property type="term" value="F:pyridoxal phosphate binding"/>
    <property type="evidence" value="ECO:0007669"/>
    <property type="project" value="InterPro"/>
</dbReference>
<gene>
    <name evidence="4" type="ORF">FC89_GL000958</name>
</gene>
<dbReference type="PROSITE" id="PS00600">
    <property type="entry name" value="AA_TRANSFER_CLASS_3"/>
    <property type="match status" value="1"/>
</dbReference>
<dbReference type="PATRIC" id="fig|1423750.3.peg.982"/>
<dbReference type="Proteomes" id="UP000051451">
    <property type="component" value="Unassembled WGS sequence"/>
</dbReference>
<keyword evidence="4" id="KW-0808">Transferase</keyword>
<comment type="cofactor">
    <cofactor evidence="1">
        <name>pyridoxal 5'-phosphate</name>
        <dbReference type="ChEBI" id="CHEBI:597326"/>
    </cofactor>
</comment>
<dbReference type="AlphaFoldDB" id="A0A0R1VQI1"/>
<dbReference type="GO" id="GO:0009447">
    <property type="term" value="P:putrescine catabolic process"/>
    <property type="evidence" value="ECO:0007669"/>
    <property type="project" value="TreeGrafter"/>
</dbReference>
<dbReference type="Pfam" id="PF00202">
    <property type="entry name" value="Aminotran_3"/>
    <property type="match status" value="1"/>
</dbReference>
<comment type="caution">
    <text evidence="4">The sequence shown here is derived from an EMBL/GenBank/DDBJ whole genome shotgun (WGS) entry which is preliminary data.</text>
</comment>